<dbReference type="Proteomes" id="UP000094336">
    <property type="component" value="Unassembled WGS sequence"/>
</dbReference>
<accession>A0A1E3QZ94</accession>
<dbReference type="InterPro" id="IPR036390">
    <property type="entry name" value="WH_DNA-bd_sf"/>
</dbReference>
<dbReference type="OrthoDB" id="295656at2759"/>
<evidence type="ECO:0000313" key="3">
    <source>
        <dbReference type="Proteomes" id="UP000094336"/>
    </source>
</evidence>
<dbReference type="GeneID" id="30150165"/>
<reference evidence="3" key="1">
    <citation type="submission" date="2016-05" db="EMBL/GenBank/DDBJ databases">
        <title>Comparative genomics of biotechnologically important yeasts.</title>
        <authorList>
            <consortium name="DOE Joint Genome Institute"/>
            <person name="Riley R."/>
            <person name="Haridas S."/>
            <person name="Wolfe K.H."/>
            <person name="Lopes M.R."/>
            <person name="Hittinger C.T."/>
            <person name="Goker M."/>
            <person name="Salamov A."/>
            <person name="Wisecaver J."/>
            <person name="Long T.M."/>
            <person name="Aerts A.L."/>
            <person name="Barry K."/>
            <person name="Choi C."/>
            <person name="Clum A."/>
            <person name="Coughlan A.Y."/>
            <person name="Deshpande S."/>
            <person name="Douglass A.P."/>
            <person name="Hanson S.J."/>
            <person name="Klenk H.-P."/>
            <person name="Labutti K."/>
            <person name="Lapidus A."/>
            <person name="Lindquist E."/>
            <person name="Lipzen A."/>
            <person name="Meier-Kolthoff J.P."/>
            <person name="Ohm R.A."/>
            <person name="Otillar R.P."/>
            <person name="Pangilinan J."/>
            <person name="Peng Y."/>
            <person name="Rokas A."/>
            <person name="Rosa C.A."/>
            <person name="Scheuner C."/>
            <person name="Sibirny A.A."/>
            <person name="Slot J.C."/>
            <person name="Stielow J.B."/>
            <person name="Sun H."/>
            <person name="Kurtzman C.P."/>
            <person name="Blackwell M."/>
            <person name="Grigoriev I.V."/>
            <person name="Jeffries T.W."/>
        </authorList>
    </citation>
    <scope>NUCLEOTIDE SEQUENCE [LARGE SCALE GENOMIC DNA]</scope>
    <source>
        <strain evidence="3">NRRL Y-12698</strain>
    </source>
</reference>
<evidence type="ECO:0000313" key="2">
    <source>
        <dbReference type="EMBL" id="ODQ82990.1"/>
    </source>
</evidence>
<sequence>MDQKLLFIEGAITQEFSLALQKSLLESFNSISASLQTQDFTNAELHLSRLTTLANSQGDTEGTRDVRFKIGELSSAVLARNGKFLDAGTKLYHQLKQFTSSISDNSYLVPVYESLIEYLILAPSTIQKHKVIHALVTATPEVSHVSPALQALLHKEYLFQFVEAEDLQIKLPEYFTTPLRAAIMEHNILSMSLLYSNVTFVRLEERFGGLLILFDTALDENSFIDVVSRMVLEKRLKARIDQQKGVVHFDKAASGGVSRWNLDMRDWLLKLDRVCNLVGESTEEV</sequence>
<protein>
    <recommendedName>
        <fullName evidence="1">PCI domain-containing protein</fullName>
    </recommendedName>
</protein>
<dbReference type="PROSITE" id="PS50250">
    <property type="entry name" value="PCI"/>
    <property type="match status" value="1"/>
</dbReference>
<dbReference type="PANTHER" id="PTHR10855">
    <property type="entry name" value="26S PROTEASOME NON-ATPASE REGULATORY SUBUNIT 12/COP9 SIGNALOSOME COMPLEX SUBUNIT 4"/>
    <property type="match status" value="1"/>
</dbReference>
<dbReference type="RefSeq" id="XP_018988318.1">
    <property type="nucleotide sequence ID" value="XM_019132312.1"/>
</dbReference>
<name>A0A1E3QZ94_9ASCO</name>
<dbReference type="PANTHER" id="PTHR10855:SF1">
    <property type="entry name" value="26S PROTEASOME NON-ATPASE REGULATORY SUBUNIT 12"/>
    <property type="match status" value="1"/>
</dbReference>
<evidence type="ECO:0000259" key="1">
    <source>
        <dbReference type="PROSITE" id="PS50250"/>
    </source>
</evidence>
<feature type="domain" description="PCI" evidence="1">
    <location>
        <begin position="83"/>
        <end position="254"/>
    </location>
</feature>
<dbReference type="InterPro" id="IPR000717">
    <property type="entry name" value="PCI_dom"/>
</dbReference>
<dbReference type="AlphaFoldDB" id="A0A1E3QZ94"/>
<gene>
    <name evidence="2" type="ORF">BABINDRAFT_5868</name>
</gene>
<organism evidence="2 3">
    <name type="scientific">Babjeviella inositovora NRRL Y-12698</name>
    <dbReference type="NCBI Taxonomy" id="984486"/>
    <lineage>
        <taxon>Eukaryota</taxon>
        <taxon>Fungi</taxon>
        <taxon>Dikarya</taxon>
        <taxon>Ascomycota</taxon>
        <taxon>Saccharomycotina</taxon>
        <taxon>Pichiomycetes</taxon>
        <taxon>Serinales incertae sedis</taxon>
        <taxon>Babjeviella</taxon>
    </lineage>
</organism>
<dbReference type="STRING" id="984486.A0A1E3QZ94"/>
<dbReference type="GO" id="GO:0008541">
    <property type="term" value="C:proteasome regulatory particle, lid subcomplex"/>
    <property type="evidence" value="ECO:0007669"/>
    <property type="project" value="TreeGrafter"/>
</dbReference>
<dbReference type="EMBL" id="KV454426">
    <property type="protein sequence ID" value="ODQ82990.1"/>
    <property type="molecule type" value="Genomic_DNA"/>
</dbReference>
<dbReference type="InterPro" id="IPR036388">
    <property type="entry name" value="WH-like_DNA-bd_sf"/>
</dbReference>
<keyword evidence="3" id="KW-1185">Reference proteome</keyword>
<dbReference type="Gene3D" id="1.10.10.10">
    <property type="entry name" value="Winged helix-like DNA-binding domain superfamily/Winged helix DNA-binding domain"/>
    <property type="match status" value="1"/>
</dbReference>
<dbReference type="InterPro" id="IPR040134">
    <property type="entry name" value="PSMD12/CSN4"/>
</dbReference>
<proteinExistence type="predicted"/>
<dbReference type="SUPFAM" id="SSF46785">
    <property type="entry name" value="Winged helix' DNA-binding domain"/>
    <property type="match status" value="1"/>
</dbReference>
<dbReference type="Pfam" id="PF01399">
    <property type="entry name" value="PCI"/>
    <property type="match status" value="1"/>
</dbReference>
<dbReference type="GO" id="GO:0005737">
    <property type="term" value="C:cytoplasm"/>
    <property type="evidence" value="ECO:0007669"/>
    <property type="project" value="TreeGrafter"/>
</dbReference>